<evidence type="ECO:0000256" key="1">
    <source>
        <dbReference type="ARBA" id="ARBA00023002"/>
    </source>
</evidence>
<dbReference type="PANTHER" id="PTHR43625">
    <property type="entry name" value="AFLATOXIN B1 ALDEHYDE REDUCTASE"/>
    <property type="match status" value="1"/>
</dbReference>
<feature type="domain" description="NADP-dependent oxidoreductase" evidence="3">
    <location>
        <begin position="16"/>
        <end position="313"/>
    </location>
</feature>
<dbReference type="PANTHER" id="PTHR43625:SF40">
    <property type="entry name" value="ALDO-KETO REDUCTASE YAKC [NADP(+)]"/>
    <property type="match status" value="1"/>
</dbReference>
<reference evidence="4" key="2">
    <citation type="journal article" date="2021" name="PeerJ">
        <title>Extensive microbial diversity within the chicken gut microbiome revealed by metagenomics and culture.</title>
        <authorList>
            <person name="Gilroy R."/>
            <person name="Ravi A."/>
            <person name="Getino M."/>
            <person name="Pursley I."/>
            <person name="Horton D.L."/>
            <person name="Alikhan N.F."/>
            <person name="Baker D."/>
            <person name="Gharbi K."/>
            <person name="Hall N."/>
            <person name="Watson M."/>
            <person name="Adriaenssens E.M."/>
            <person name="Foster-Nyarko E."/>
            <person name="Jarju S."/>
            <person name="Secka A."/>
            <person name="Antonio M."/>
            <person name="Oren A."/>
            <person name="Chaudhuri R.R."/>
            <person name="La Ragione R."/>
            <person name="Hildebrand F."/>
            <person name="Pallen M.J."/>
        </authorList>
    </citation>
    <scope>NUCLEOTIDE SEQUENCE</scope>
    <source>
        <strain evidence="4">USAMLcec3-3695</strain>
    </source>
</reference>
<keyword evidence="1" id="KW-0560">Oxidoreductase</keyword>
<dbReference type="GO" id="GO:0005737">
    <property type="term" value="C:cytoplasm"/>
    <property type="evidence" value="ECO:0007669"/>
    <property type="project" value="TreeGrafter"/>
</dbReference>
<evidence type="ECO:0000313" key="4">
    <source>
        <dbReference type="EMBL" id="HIU57652.1"/>
    </source>
</evidence>
<sequence length="328" mass="36301">MRYRRLGKSGIKVSVMGLGCMGMTHAYGAPSDETEMIKQMRLAAELGINFFDTAECYTGTDADGHIVYNEELVGRALAHIRDSVIIASKFGVSHAANGMLVTDSRPETIRKSIEGSLRRLGTDHIDLYYQHRPDPDIPPEEVAGAMSDLIREGKICAWGVSEARTEYIRRADAECGMTAVQNRFSMMYRSYEDMLPDVADMDIAFVAHSPLANGFLSGRYDGTAQFDKRYDYRSDMLQFRPESIDKNHELLALLDRFSNEKNASPAAISLAWLISKGIIPIPGTRKAERLRENAGAADIELTKEETASIDAALDGMEMSEVFGGHKTA</sequence>
<feature type="signal peptide" evidence="2">
    <location>
        <begin position="1"/>
        <end position="28"/>
    </location>
</feature>
<dbReference type="InterPro" id="IPR036812">
    <property type="entry name" value="NAD(P)_OxRdtase_dom_sf"/>
</dbReference>
<organism evidence="4 5">
    <name type="scientific">Candidatus Ornithomonoglobus merdipullorum</name>
    <dbReference type="NCBI Taxonomy" id="2840895"/>
    <lineage>
        <taxon>Bacteria</taxon>
        <taxon>Bacillati</taxon>
        <taxon>Bacillota</taxon>
        <taxon>Clostridia</taxon>
        <taxon>Candidatus Ornithomonoglobus</taxon>
    </lineage>
</organism>
<reference evidence="4" key="1">
    <citation type="submission" date="2020-10" db="EMBL/GenBank/DDBJ databases">
        <authorList>
            <person name="Gilroy R."/>
        </authorList>
    </citation>
    <scope>NUCLEOTIDE SEQUENCE</scope>
    <source>
        <strain evidence="4">USAMLcec3-3695</strain>
    </source>
</reference>
<dbReference type="Gene3D" id="3.20.20.100">
    <property type="entry name" value="NADP-dependent oxidoreductase domain"/>
    <property type="match status" value="1"/>
</dbReference>
<evidence type="ECO:0000313" key="5">
    <source>
        <dbReference type="Proteomes" id="UP000824109"/>
    </source>
</evidence>
<comment type="caution">
    <text evidence="4">The sequence shown here is derived from an EMBL/GenBank/DDBJ whole genome shotgun (WGS) entry which is preliminary data.</text>
</comment>
<keyword evidence="2" id="KW-0732">Signal</keyword>
<dbReference type="EMBL" id="DVNB01000080">
    <property type="protein sequence ID" value="HIU57652.1"/>
    <property type="molecule type" value="Genomic_DNA"/>
</dbReference>
<dbReference type="InterPro" id="IPR050791">
    <property type="entry name" value="Aldo-Keto_reductase"/>
</dbReference>
<proteinExistence type="predicted"/>
<dbReference type="GO" id="GO:0016491">
    <property type="term" value="F:oxidoreductase activity"/>
    <property type="evidence" value="ECO:0007669"/>
    <property type="project" value="UniProtKB-KW"/>
</dbReference>
<dbReference type="Pfam" id="PF00248">
    <property type="entry name" value="Aldo_ket_red"/>
    <property type="match status" value="1"/>
</dbReference>
<dbReference type="SUPFAM" id="SSF51430">
    <property type="entry name" value="NAD(P)-linked oxidoreductase"/>
    <property type="match status" value="1"/>
</dbReference>
<name>A0A9D1SFD4_9FIRM</name>
<protein>
    <submittedName>
        <fullName evidence="4">Aldo/keto reductase</fullName>
    </submittedName>
</protein>
<accession>A0A9D1SFD4</accession>
<dbReference type="InterPro" id="IPR023210">
    <property type="entry name" value="NADP_OxRdtase_dom"/>
</dbReference>
<dbReference type="AlphaFoldDB" id="A0A9D1SFD4"/>
<dbReference type="Proteomes" id="UP000824109">
    <property type="component" value="Unassembled WGS sequence"/>
</dbReference>
<gene>
    <name evidence="4" type="ORF">IAA61_07565</name>
</gene>
<evidence type="ECO:0000256" key="2">
    <source>
        <dbReference type="SAM" id="SignalP"/>
    </source>
</evidence>
<evidence type="ECO:0000259" key="3">
    <source>
        <dbReference type="Pfam" id="PF00248"/>
    </source>
</evidence>
<feature type="chain" id="PRO_5038657755" evidence="2">
    <location>
        <begin position="29"/>
        <end position="328"/>
    </location>
</feature>